<feature type="coiled-coil region" evidence="1">
    <location>
        <begin position="548"/>
        <end position="575"/>
    </location>
</feature>
<keyword evidence="4" id="KW-1185">Reference proteome</keyword>
<organism evidence="3 4">
    <name type="scientific">Staphylococcus simiae CCM 7213 = CCUG 51256</name>
    <dbReference type="NCBI Taxonomy" id="911238"/>
    <lineage>
        <taxon>Bacteria</taxon>
        <taxon>Bacillati</taxon>
        <taxon>Bacillota</taxon>
        <taxon>Bacilli</taxon>
        <taxon>Bacillales</taxon>
        <taxon>Staphylococcaceae</taxon>
        <taxon>Staphylococcus</taxon>
    </lineage>
</organism>
<protein>
    <submittedName>
        <fullName evidence="3">Cell wall surface anchor family protein</fullName>
    </submittedName>
</protein>
<feature type="compositionally biased region" description="Polar residues" evidence="2">
    <location>
        <begin position="114"/>
        <end position="141"/>
    </location>
</feature>
<evidence type="ECO:0000256" key="2">
    <source>
        <dbReference type="SAM" id="MobiDB-lite"/>
    </source>
</evidence>
<keyword evidence="1" id="KW-0175">Coiled coil</keyword>
<gene>
    <name evidence="3" type="ORF">SS7213T_00164</name>
</gene>
<evidence type="ECO:0000313" key="3">
    <source>
        <dbReference type="EMBL" id="EHJ09193.1"/>
    </source>
</evidence>
<evidence type="ECO:0000313" key="4">
    <source>
        <dbReference type="Proteomes" id="UP000005413"/>
    </source>
</evidence>
<dbReference type="NCBIfam" id="TIGR04263">
    <property type="entry name" value="SasC_Mrp_aggreg"/>
    <property type="match status" value="1"/>
</dbReference>
<feature type="region of interest" description="Disordered" evidence="2">
    <location>
        <begin position="1614"/>
        <end position="1646"/>
    </location>
</feature>
<sequence>MNSKRNNNLDKTKITRFSIRTYKGYGAASIIVSAFFLLLNHNHIAQASEIKKDMNTSTNISHINSEVSSQLQSNNNLQNKNDTILNDANTVSNVQLNNTSTDSNKSLANKLADQHTQQNNVEDTKQNQSSINTQHNSQSPSVRHRIRKRSVNTNLAPASNNDPLHFNETNTSIENGHFDHVTGGTLPTTSQKVTVVTGVDHWTSLSTAPNPEFPIFNTLTAKDYRPFMSDASAPYGVVLARTTDGNNRNVLDPKVAGIYQDISVVPGSELVVRFTSASMTFKSSVTGAKLKISDTTGSQILFDSRLNGMGNFPTGKLTVLVNIPENLNRVRVMFLPISNKSNLTSGQTSSANGFGSAPANIYYGGVVSNVSVNSGAYIETSVPQTSYTVSANSATANAVRATVSFNLENKGHNFAKSVDYKVTLPANSKFISATGAQGSYNQATNVLTLSIGQVGIGQRRTITYTTELQATEPKNVELNGNLTYQTDAPFRGTGIQKTGNNSVNTQTVQILMYQTDLQTKVNDVTQQLHTLNEADYTPESWNALKAKLVDANNILNEENNHIDLANRQNQATINQLTTDIQTLFTQLKETTPASPSVTADVPNANVVVSPQGDTTSMTIKYVDTAGTDQSITAMKANNMWSLNPTVAGISINDQTGTVTVEHTAVQPNSVVKATAVKGNSDSSNEMQVTMPIKEATPAPPTVTADEPTASVVITPQGEITSMTIKYVDTAGADQSITATKANNIWSLNPSVQGITINDQTGIVNVNHTAVQPHSEVKATAVKGNSNVSGENKAEIPVKQVTPLAPTITADVSTAIVLVSPQGDTTSMTIKYVDTAGADQTITATKVNNMWSLNPTVAGMSINDQTGTVTVEHTAVQPNSVVKATAVKGNSDSSSETRVTMPIKEATPAPPTVTADEPTASVVVSPQGDITSMTIKYVDTARADQTITATKINNMWSLNPSVAGMTINDQSGAVTISHTAVQASSEVKATAVKGNSDSSSETRVMMPIKQATPAAPTVAADIPHASVVVTPQGDVTSMTIKYTDMTGANQSITVTKANNIWSLNPSVAGMTINDQSGAVTISHTAVQASSEVIATAVKGNSDVSGENKAEMPVKEATPVAPTVIADVPTASVVVTPQGDITSMTIKYVDTVGTDQIITATKINNMWSLNPSVAGISINNQTGTVTVTHTAVQPHSEVKATAVKGNSDSSSETQVTMPIKETMPTAPTVTADVPTASVVITPQGDITSMTIKYVDTTGADQTITVTKANNMWSLNPSVAGISINNQTGTVTVTHTAVQPHSEVKATAVKGNSDVSGENKDQMPIKEATPAPPNVTADVPTASVVITPQGDITSMTIKYVDTAGTNQTITATKTNNTWSLSSLVQGVSINNQSGVVTVAHTAVQASSEVKATAVKGNSDSSSETQVTMPIKEATPAAPSVTADVPTASVIITPQGDITSMTIKYINPASVEETIMATKNGSTWDLSNTVGGITINNQTGIVTVDHTAVQASSEIKATAVKGNSDVSGENKDQMPIKEATPAAPTVTADMSTASVVITPQGDITSMTIKYVDTAGTDQITTATKVNNTWSLNPSVQGISINDQTGIITVEHTAVQPSSEVKATAVKGNSDSSSETQVTMPVKEATPAPPN</sequence>
<accession>G5JF41</accession>
<feature type="region of interest" description="Disordered" evidence="2">
    <location>
        <begin position="95"/>
        <end position="146"/>
    </location>
</feature>
<name>G5JF41_9STAP</name>
<evidence type="ECO:0000256" key="1">
    <source>
        <dbReference type="SAM" id="Coils"/>
    </source>
</evidence>
<comment type="caution">
    <text evidence="3">The sequence shown here is derived from an EMBL/GenBank/DDBJ whole genome shotgun (WGS) entry which is preliminary data.</text>
</comment>
<dbReference type="Proteomes" id="UP000005413">
    <property type="component" value="Unassembled WGS sequence"/>
</dbReference>
<feature type="non-terminal residue" evidence="3">
    <location>
        <position position="1646"/>
    </location>
</feature>
<dbReference type="OrthoDB" id="2413526at2"/>
<feature type="compositionally biased region" description="Polar residues" evidence="2">
    <location>
        <begin position="1614"/>
        <end position="1634"/>
    </location>
</feature>
<feature type="region of interest" description="Disordered" evidence="2">
    <location>
        <begin position="1309"/>
        <end position="1333"/>
    </location>
</feature>
<dbReference type="RefSeq" id="WP_002461556.1">
    <property type="nucleotide sequence ID" value="NZ_AEUN01000008.1"/>
</dbReference>
<feature type="compositionally biased region" description="Polar residues" evidence="2">
    <location>
        <begin position="95"/>
        <end position="107"/>
    </location>
</feature>
<dbReference type="EMBL" id="AEUN01000008">
    <property type="protein sequence ID" value="EHJ09193.1"/>
    <property type="molecule type" value="Genomic_DNA"/>
</dbReference>
<dbReference type="InterPro" id="IPR026359">
    <property type="entry name" value="SasC/FmtB_aggreg_dom"/>
</dbReference>
<proteinExistence type="predicted"/>
<reference evidence="3 4" key="1">
    <citation type="journal article" date="2012" name="BMC Genomics">
        <title>Comparative genomic analysis of the genus Staphylococcus including Staphylococcus aureus and its newly described sister species Staphylococcus simiae.</title>
        <authorList>
            <person name="Suzuki H."/>
            <person name="Lefebure T."/>
            <person name="Pavinski Bitar P."/>
            <person name="Stanhope M.J."/>
        </authorList>
    </citation>
    <scope>NUCLEOTIDE SEQUENCE [LARGE SCALE GENOMIC DNA]</scope>
    <source>
        <strain evidence="3 4">CCM 7213</strain>
    </source>
</reference>
<dbReference type="Gene3D" id="1.20.1270.70">
    <property type="entry name" value="Designed single chain three-helix bundle"/>
    <property type="match status" value="1"/>
</dbReference>